<dbReference type="Pfam" id="PF01384">
    <property type="entry name" value="PHO4"/>
    <property type="match status" value="2"/>
</dbReference>
<evidence type="ECO:0000256" key="3">
    <source>
        <dbReference type="ARBA" id="ARBA00022692"/>
    </source>
</evidence>
<keyword evidence="6" id="KW-0592">Phosphate transport</keyword>
<keyword evidence="9" id="KW-1185">Reference proteome</keyword>
<protein>
    <recommendedName>
        <fullName evidence="6">Phosphate transporter</fullName>
    </recommendedName>
</protein>
<evidence type="ECO:0000313" key="9">
    <source>
        <dbReference type="Proteomes" id="UP000321234"/>
    </source>
</evidence>
<evidence type="ECO:0000256" key="4">
    <source>
        <dbReference type="ARBA" id="ARBA00022989"/>
    </source>
</evidence>
<dbReference type="Proteomes" id="UP000321234">
    <property type="component" value="Unassembled WGS sequence"/>
</dbReference>
<proteinExistence type="inferred from homology"/>
<dbReference type="GO" id="GO:0016020">
    <property type="term" value="C:membrane"/>
    <property type="evidence" value="ECO:0007669"/>
    <property type="project" value="UniProtKB-SubCell"/>
</dbReference>
<dbReference type="AlphaFoldDB" id="A0A5C8ZG73"/>
<evidence type="ECO:0000256" key="7">
    <source>
        <dbReference type="SAM" id="MobiDB-lite"/>
    </source>
</evidence>
<comment type="subcellular location">
    <subcellularLocation>
        <location evidence="1 6">Membrane</location>
        <topology evidence="1 6">Multi-pass membrane protein</topology>
    </subcellularLocation>
</comment>
<dbReference type="PANTHER" id="PTHR11101">
    <property type="entry name" value="PHOSPHATE TRANSPORTER"/>
    <property type="match status" value="1"/>
</dbReference>
<keyword evidence="2 6" id="KW-0813">Transport</keyword>
<reference evidence="8 9" key="1">
    <citation type="submission" date="2019-07" db="EMBL/GenBank/DDBJ databases">
        <title>Quadrisphaera sp. strain DD2A genome sequencing and assembly.</title>
        <authorList>
            <person name="Kim I."/>
        </authorList>
    </citation>
    <scope>NUCLEOTIDE SEQUENCE [LARGE SCALE GENOMIC DNA]</scope>
    <source>
        <strain evidence="8 9">DD2A</strain>
    </source>
</reference>
<evidence type="ECO:0000256" key="5">
    <source>
        <dbReference type="ARBA" id="ARBA00023136"/>
    </source>
</evidence>
<comment type="caution">
    <text evidence="8">The sequence shown here is derived from an EMBL/GenBank/DDBJ whole genome shotgun (WGS) entry which is preliminary data.</text>
</comment>
<evidence type="ECO:0000256" key="6">
    <source>
        <dbReference type="RuleBase" id="RU363058"/>
    </source>
</evidence>
<dbReference type="InterPro" id="IPR001204">
    <property type="entry name" value="Phos_transporter"/>
</dbReference>
<feature type="transmembrane region" description="Helical" evidence="6">
    <location>
        <begin position="45"/>
        <end position="72"/>
    </location>
</feature>
<feature type="transmembrane region" description="Helical" evidence="6">
    <location>
        <begin position="329"/>
        <end position="350"/>
    </location>
</feature>
<dbReference type="GO" id="GO:0035435">
    <property type="term" value="P:phosphate ion transmembrane transport"/>
    <property type="evidence" value="ECO:0007669"/>
    <property type="project" value="TreeGrafter"/>
</dbReference>
<dbReference type="OrthoDB" id="9779554at2"/>
<organism evidence="8 9">
    <name type="scientific">Quadrisphaera setariae</name>
    <dbReference type="NCBI Taxonomy" id="2593304"/>
    <lineage>
        <taxon>Bacteria</taxon>
        <taxon>Bacillati</taxon>
        <taxon>Actinomycetota</taxon>
        <taxon>Actinomycetes</taxon>
        <taxon>Kineosporiales</taxon>
        <taxon>Kineosporiaceae</taxon>
        <taxon>Quadrisphaera</taxon>
    </lineage>
</organism>
<feature type="transmembrane region" description="Helical" evidence="6">
    <location>
        <begin position="157"/>
        <end position="180"/>
    </location>
</feature>
<gene>
    <name evidence="8" type="ORF">FMM08_12145</name>
</gene>
<dbReference type="EMBL" id="VKAC01000006">
    <property type="protein sequence ID" value="TXR56168.1"/>
    <property type="molecule type" value="Genomic_DNA"/>
</dbReference>
<evidence type="ECO:0000313" key="8">
    <source>
        <dbReference type="EMBL" id="TXR56168.1"/>
    </source>
</evidence>
<feature type="transmembrane region" description="Helical" evidence="6">
    <location>
        <begin position="92"/>
        <end position="116"/>
    </location>
</feature>
<keyword evidence="3 6" id="KW-0812">Transmembrane</keyword>
<keyword evidence="5 6" id="KW-0472">Membrane</keyword>
<accession>A0A5C8ZG73</accession>
<name>A0A5C8ZG73_9ACTN</name>
<dbReference type="RefSeq" id="WP_147926600.1">
    <property type="nucleotide sequence ID" value="NZ_VKAC01000006.1"/>
</dbReference>
<dbReference type="GO" id="GO:0005315">
    <property type="term" value="F:phosphate transmembrane transporter activity"/>
    <property type="evidence" value="ECO:0007669"/>
    <property type="project" value="InterPro"/>
</dbReference>
<dbReference type="PANTHER" id="PTHR11101:SF54">
    <property type="entry name" value="LOW-AFFINITY INORGANIC PHOSPHATE TRANSPORTER-RELATED"/>
    <property type="match status" value="1"/>
</dbReference>
<evidence type="ECO:0000256" key="1">
    <source>
        <dbReference type="ARBA" id="ARBA00004141"/>
    </source>
</evidence>
<feature type="transmembrane region" description="Helical" evidence="6">
    <location>
        <begin position="123"/>
        <end position="145"/>
    </location>
</feature>
<keyword evidence="4 6" id="KW-1133">Transmembrane helix</keyword>
<feature type="transmembrane region" description="Helical" evidence="6">
    <location>
        <begin position="6"/>
        <end position="24"/>
    </location>
</feature>
<sequence length="415" mass="41999">MTTATIILVLLVVVALSFDFTNGFHDTANAMATSIATGALTPKTAVLLAGVLNLVGAFLSVEVALTVTNAVVKIQNSDGTPVAALTGDGGTALLVIVLAGLAGAIVWNLFTWLLSLPSSSSHALFGGLLGATIAGLGWGGVNWAGNGEKIDGLLPKVIVPALVSPLIAVGVAALATWLVYRAVRGVADRFTESGFRWGQIGSASLVSLAHGTNDAQKTMGVITLGLIATGHWTDTENIPFWVKASCAVTIALGTYLGGWRIIRTLGKGLVEIAPPQGMSAQSSSAAVILVSSHLGLPLSTTHVTTGSVLGSGLGRPGGTVRWRVAGRMVVAWVITIPAAALVGGVLWGLAALLGGGLVGSVAVVAVLVAASAAMYHRSRKVPVHAGNVNDEWAPDDTDAAADAPAGQEPRTQVSA</sequence>
<feature type="region of interest" description="Disordered" evidence="7">
    <location>
        <begin position="386"/>
        <end position="415"/>
    </location>
</feature>
<comment type="similarity">
    <text evidence="6">Belongs to the inorganic phosphate transporter (PiT) (TC 2.A.20) family.</text>
</comment>
<evidence type="ECO:0000256" key="2">
    <source>
        <dbReference type="ARBA" id="ARBA00022448"/>
    </source>
</evidence>
<feature type="transmembrane region" description="Helical" evidence="6">
    <location>
        <begin position="356"/>
        <end position="375"/>
    </location>
</feature>